<evidence type="ECO:0000313" key="2">
    <source>
        <dbReference type="EMBL" id="KAK7267676.1"/>
    </source>
</evidence>
<sequence length="290" mass="31542">MSGNPLLGFVEHGEEKGEGSSVQQDDLKKRSTKKVKRDGTVTEDDVCMEEVVLSAPPSSPNVVKAVHNETKSPPMDVRAQRSYRDSLMQPNIGDAGWDVHQSDDEELSENRCCGKYGHKAEVCPEAAFGGDISLAPPVSVNGGNANSLTICGNSNVKGKSINGNDEFPMIPVSSSNHFDYVLTENPKLPTLKESSPFGPWMMVHRPPRFKGKYVLRDPKREESKKENISLNIGSGSRFNALEIDNEICEENTSGEHIALDMQESCKSAPTSSNVFIAKGNSGTTNLTKSE</sequence>
<proteinExistence type="predicted"/>
<accession>A0AAN9F4B8</accession>
<keyword evidence="3" id="KW-1185">Reference proteome</keyword>
<evidence type="ECO:0000256" key="1">
    <source>
        <dbReference type="SAM" id="MobiDB-lite"/>
    </source>
</evidence>
<dbReference type="EMBL" id="JAYWIO010000004">
    <property type="protein sequence ID" value="KAK7267676.1"/>
    <property type="molecule type" value="Genomic_DNA"/>
</dbReference>
<feature type="region of interest" description="Disordered" evidence="1">
    <location>
        <begin position="56"/>
        <end position="76"/>
    </location>
</feature>
<dbReference type="Proteomes" id="UP001372338">
    <property type="component" value="Unassembled WGS sequence"/>
</dbReference>
<gene>
    <name evidence="2" type="ORF">RIF29_20354</name>
</gene>
<name>A0AAN9F4B8_CROPI</name>
<dbReference type="AlphaFoldDB" id="A0AAN9F4B8"/>
<reference evidence="2 3" key="1">
    <citation type="submission" date="2024-01" db="EMBL/GenBank/DDBJ databases">
        <title>The genomes of 5 underutilized Papilionoideae crops provide insights into root nodulation and disease resistanc.</title>
        <authorList>
            <person name="Yuan L."/>
        </authorList>
    </citation>
    <scope>NUCLEOTIDE SEQUENCE [LARGE SCALE GENOMIC DNA]</scope>
    <source>
        <strain evidence="2">ZHUSHIDOU_FW_LH</strain>
        <tissue evidence="2">Leaf</tissue>
    </source>
</reference>
<feature type="region of interest" description="Disordered" evidence="1">
    <location>
        <begin position="1"/>
        <end position="41"/>
    </location>
</feature>
<protein>
    <submittedName>
        <fullName evidence="2">Uncharacterized protein</fullName>
    </submittedName>
</protein>
<evidence type="ECO:0000313" key="3">
    <source>
        <dbReference type="Proteomes" id="UP001372338"/>
    </source>
</evidence>
<organism evidence="2 3">
    <name type="scientific">Crotalaria pallida</name>
    <name type="common">Smooth rattlebox</name>
    <name type="synonym">Crotalaria striata</name>
    <dbReference type="NCBI Taxonomy" id="3830"/>
    <lineage>
        <taxon>Eukaryota</taxon>
        <taxon>Viridiplantae</taxon>
        <taxon>Streptophyta</taxon>
        <taxon>Embryophyta</taxon>
        <taxon>Tracheophyta</taxon>
        <taxon>Spermatophyta</taxon>
        <taxon>Magnoliopsida</taxon>
        <taxon>eudicotyledons</taxon>
        <taxon>Gunneridae</taxon>
        <taxon>Pentapetalae</taxon>
        <taxon>rosids</taxon>
        <taxon>fabids</taxon>
        <taxon>Fabales</taxon>
        <taxon>Fabaceae</taxon>
        <taxon>Papilionoideae</taxon>
        <taxon>50 kb inversion clade</taxon>
        <taxon>genistoids sensu lato</taxon>
        <taxon>core genistoids</taxon>
        <taxon>Crotalarieae</taxon>
        <taxon>Crotalaria</taxon>
    </lineage>
</organism>
<comment type="caution">
    <text evidence="2">The sequence shown here is derived from an EMBL/GenBank/DDBJ whole genome shotgun (WGS) entry which is preliminary data.</text>
</comment>